<dbReference type="RefSeq" id="WP_379289563.1">
    <property type="nucleotide sequence ID" value="NZ_JBHTIU010000061.1"/>
</dbReference>
<keyword evidence="3" id="KW-0472">Membrane</keyword>
<evidence type="ECO:0000256" key="2">
    <source>
        <dbReference type="ARBA" id="ARBA00024438"/>
    </source>
</evidence>
<dbReference type="InterPro" id="IPR027383">
    <property type="entry name" value="Znf_put"/>
</dbReference>
<keyword evidence="6" id="KW-1185">Reference proteome</keyword>
<protein>
    <recommendedName>
        <fullName evidence="2">Anti-sigma-W factor RsiW</fullName>
    </recommendedName>
</protein>
<comment type="similarity">
    <text evidence="1">Belongs to the zinc-associated anti-sigma factor (ZAS) superfamily. Anti-sigma-W factor family.</text>
</comment>
<comment type="caution">
    <text evidence="5">The sequence shown here is derived from an EMBL/GenBank/DDBJ whole genome shotgun (WGS) entry which is preliminary data.</text>
</comment>
<sequence>MDCKGALRWIHDYLDGNLDRAESLELKEHLIACPDCKQRFKQMERAEAMIRSMPRISAPDGLTSRIMASLPESRKTNRWIDWIKRHPAISVASVFLLVMLSSFLTLWNQDTDFVVKGKNLDQVVIKGNTVYVPAGHTIVGDLMVKNGNIQIEGDVEGSVVVVDGSYQLASTATISGQIKEIDQALGWLWFKLNEAFSLFSK</sequence>
<reference evidence="6" key="1">
    <citation type="journal article" date="2019" name="Int. J. Syst. Evol. Microbiol.">
        <title>The Global Catalogue of Microorganisms (GCM) 10K type strain sequencing project: providing services to taxonomists for standard genome sequencing and annotation.</title>
        <authorList>
            <consortium name="The Broad Institute Genomics Platform"/>
            <consortium name="The Broad Institute Genome Sequencing Center for Infectious Disease"/>
            <person name="Wu L."/>
            <person name="Ma J."/>
        </authorList>
    </citation>
    <scope>NUCLEOTIDE SEQUENCE [LARGE SCALE GENOMIC DNA]</scope>
    <source>
        <strain evidence="6">CCUG 57263</strain>
    </source>
</reference>
<dbReference type="Pfam" id="PF13490">
    <property type="entry name" value="zf-HC2"/>
    <property type="match status" value="1"/>
</dbReference>
<dbReference type="Proteomes" id="UP001597120">
    <property type="component" value="Unassembled WGS sequence"/>
</dbReference>
<keyword evidence="3" id="KW-0812">Transmembrane</keyword>
<dbReference type="EMBL" id="JBHTIU010000061">
    <property type="protein sequence ID" value="MFD0870798.1"/>
    <property type="molecule type" value="Genomic_DNA"/>
</dbReference>
<keyword evidence="3" id="KW-1133">Transmembrane helix</keyword>
<feature type="domain" description="Putative zinc-finger" evidence="4">
    <location>
        <begin position="3"/>
        <end position="36"/>
    </location>
</feature>
<evidence type="ECO:0000313" key="5">
    <source>
        <dbReference type="EMBL" id="MFD0870798.1"/>
    </source>
</evidence>
<proteinExistence type="inferred from homology"/>
<evidence type="ECO:0000256" key="3">
    <source>
        <dbReference type="SAM" id="Phobius"/>
    </source>
</evidence>
<organism evidence="5 6">
    <name type="scientific">Paenibacillus residui</name>
    <dbReference type="NCBI Taxonomy" id="629724"/>
    <lineage>
        <taxon>Bacteria</taxon>
        <taxon>Bacillati</taxon>
        <taxon>Bacillota</taxon>
        <taxon>Bacilli</taxon>
        <taxon>Bacillales</taxon>
        <taxon>Paenibacillaceae</taxon>
        <taxon>Paenibacillus</taxon>
    </lineage>
</organism>
<dbReference type="Gene3D" id="1.10.10.1320">
    <property type="entry name" value="Anti-sigma factor, zinc-finger domain"/>
    <property type="match status" value="1"/>
</dbReference>
<accession>A0ABW3DEP9</accession>
<dbReference type="InterPro" id="IPR041916">
    <property type="entry name" value="Anti_sigma_zinc_sf"/>
</dbReference>
<gene>
    <name evidence="5" type="ORF">ACFQ03_16770</name>
</gene>
<evidence type="ECO:0000313" key="6">
    <source>
        <dbReference type="Proteomes" id="UP001597120"/>
    </source>
</evidence>
<evidence type="ECO:0000259" key="4">
    <source>
        <dbReference type="Pfam" id="PF13490"/>
    </source>
</evidence>
<feature type="transmembrane region" description="Helical" evidence="3">
    <location>
        <begin position="88"/>
        <end position="107"/>
    </location>
</feature>
<evidence type="ECO:0000256" key="1">
    <source>
        <dbReference type="ARBA" id="ARBA00024353"/>
    </source>
</evidence>
<name>A0ABW3DEP9_9BACL</name>